<evidence type="ECO:0000313" key="2">
    <source>
        <dbReference type="EMBL" id="KAL1493611.1"/>
    </source>
</evidence>
<reference evidence="2 3" key="1">
    <citation type="submission" date="2024-05" db="EMBL/GenBank/DDBJ databases">
        <title>Genetic variation in Jamaican populations of the coffee berry borer (Hypothenemus hampei).</title>
        <authorList>
            <person name="Errbii M."/>
            <person name="Myrie A."/>
        </authorList>
    </citation>
    <scope>NUCLEOTIDE SEQUENCE [LARGE SCALE GENOMIC DNA]</scope>
    <source>
        <strain evidence="2">JA-Hopewell-2020-01-JO</strain>
        <tissue evidence="2">Whole body</tissue>
    </source>
</reference>
<name>A0ABD1EG03_HYPHA</name>
<evidence type="ECO:0000256" key="1">
    <source>
        <dbReference type="SAM" id="MobiDB-lite"/>
    </source>
</evidence>
<keyword evidence="3" id="KW-1185">Reference proteome</keyword>
<proteinExistence type="predicted"/>
<organism evidence="2 3">
    <name type="scientific">Hypothenemus hampei</name>
    <name type="common">Coffee berry borer</name>
    <dbReference type="NCBI Taxonomy" id="57062"/>
    <lineage>
        <taxon>Eukaryota</taxon>
        <taxon>Metazoa</taxon>
        <taxon>Ecdysozoa</taxon>
        <taxon>Arthropoda</taxon>
        <taxon>Hexapoda</taxon>
        <taxon>Insecta</taxon>
        <taxon>Pterygota</taxon>
        <taxon>Neoptera</taxon>
        <taxon>Endopterygota</taxon>
        <taxon>Coleoptera</taxon>
        <taxon>Polyphaga</taxon>
        <taxon>Cucujiformia</taxon>
        <taxon>Curculionidae</taxon>
        <taxon>Scolytinae</taxon>
        <taxon>Hypothenemus</taxon>
    </lineage>
</organism>
<protein>
    <submittedName>
        <fullName evidence="2">Uncharacterized protein</fullName>
    </submittedName>
</protein>
<feature type="region of interest" description="Disordered" evidence="1">
    <location>
        <begin position="42"/>
        <end position="75"/>
    </location>
</feature>
<dbReference type="AlphaFoldDB" id="A0ABD1EG03"/>
<sequence>MKYKLTARITRASPDVPCPYSPSVSALGVSFLFGYDQRCRPIPRLPKGEQDRPTPPHAAVDPSTTTSEENAVTHAPAVDGMVVSRPGECGTREMTDLPYPLKTPLFLWP</sequence>
<comment type="caution">
    <text evidence="2">The sequence shown here is derived from an EMBL/GenBank/DDBJ whole genome shotgun (WGS) entry which is preliminary data.</text>
</comment>
<gene>
    <name evidence="2" type="ORF">ABEB36_009311</name>
</gene>
<dbReference type="EMBL" id="JBDJPC010000007">
    <property type="protein sequence ID" value="KAL1493611.1"/>
    <property type="molecule type" value="Genomic_DNA"/>
</dbReference>
<evidence type="ECO:0000313" key="3">
    <source>
        <dbReference type="Proteomes" id="UP001566132"/>
    </source>
</evidence>
<accession>A0ABD1EG03</accession>
<dbReference type="Proteomes" id="UP001566132">
    <property type="component" value="Unassembled WGS sequence"/>
</dbReference>